<evidence type="ECO:0000313" key="5">
    <source>
        <dbReference type="EMBL" id="GHJ88805.1"/>
    </source>
</evidence>
<dbReference type="Proteomes" id="UP000620104">
    <property type="component" value="Unassembled WGS sequence"/>
</dbReference>
<dbReference type="InterPro" id="IPR000589">
    <property type="entry name" value="Ribosomal_uS15"/>
</dbReference>
<name>A0A8H3TX28_9TREE</name>
<dbReference type="GO" id="GO:0006412">
    <property type="term" value="P:translation"/>
    <property type="evidence" value="ECO:0007669"/>
    <property type="project" value="InterPro"/>
</dbReference>
<evidence type="ECO:0000313" key="6">
    <source>
        <dbReference type="Proteomes" id="UP000620104"/>
    </source>
</evidence>
<dbReference type="GO" id="GO:1990904">
    <property type="term" value="C:ribonucleoprotein complex"/>
    <property type="evidence" value="ECO:0007669"/>
    <property type="project" value="UniProtKB-KW"/>
</dbReference>
<evidence type="ECO:0008006" key="7">
    <source>
        <dbReference type="Google" id="ProtNLM"/>
    </source>
</evidence>
<evidence type="ECO:0000256" key="3">
    <source>
        <dbReference type="ARBA" id="ARBA00023274"/>
    </source>
</evidence>
<feature type="region of interest" description="Disordered" evidence="4">
    <location>
        <begin position="139"/>
        <end position="159"/>
    </location>
</feature>
<keyword evidence="2" id="KW-0689">Ribosomal protein</keyword>
<dbReference type="InterPro" id="IPR009068">
    <property type="entry name" value="uS15_NS1_RNA-bd_sf"/>
</dbReference>
<dbReference type="PANTHER" id="PTHR23321">
    <property type="entry name" value="RIBOSOMAL PROTEIN S15, BACTERIAL AND ORGANELLAR"/>
    <property type="match status" value="1"/>
</dbReference>
<dbReference type="EMBL" id="BLZA01000032">
    <property type="protein sequence ID" value="GHJ88805.1"/>
    <property type="molecule type" value="Genomic_DNA"/>
</dbReference>
<dbReference type="PROSITE" id="PS00362">
    <property type="entry name" value="RIBOSOMAL_S15"/>
    <property type="match status" value="1"/>
</dbReference>
<comment type="similarity">
    <text evidence="1">Belongs to the universal ribosomal protein uS15 family.</text>
</comment>
<dbReference type="GO" id="GO:0005737">
    <property type="term" value="C:cytoplasm"/>
    <property type="evidence" value="ECO:0007669"/>
    <property type="project" value="UniProtKB-ARBA"/>
</dbReference>
<dbReference type="SUPFAM" id="SSF47060">
    <property type="entry name" value="S15/NS1 RNA-binding domain"/>
    <property type="match status" value="1"/>
</dbReference>
<evidence type="ECO:0000256" key="2">
    <source>
        <dbReference type="ARBA" id="ARBA00022980"/>
    </source>
</evidence>
<dbReference type="GO" id="GO:0003735">
    <property type="term" value="F:structural constituent of ribosome"/>
    <property type="evidence" value="ECO:0007669"/>
    <property type="project" value="InterPro"/>
</dbReference>
<dbReference type="AlphaFoldDB" id="A0A8H3TX28"/>
<dbReference type="PANTHER" id="PTHR23321:SF26">
    <property type="entry name" value="SMALL RIBOSOMAL SUBUNIT PROTEIN US15M"/>
    <property type="match status" value="1"/>
</dbReference>
<reference evidence="5" key="1">
    <citation type="submission" date="2020-07" db="EMBL/GenBank/DDBJ databases">
        <title>Draft Genome Sequence of a Deep-Sea Yeast, Naganishia (Cryptococcus) liquefaciens strain N6.</title>
        <authorList>
            <person name="Han Y.W."/>
            <person name="Kajitani R."/>
            <person name="Morimoto H."/>
            <person name="Parhat M."/>
            <person name="Tsubouchi H."/>
            <person name="Bakenova O."/>
            <person name="Ogata M."/>
            <person name="Argunhan B."/>
            <person name="Aoki R."/>
            <person name="Kajiwara S."/>
            <person name="Itoh T."/>
            <person name="Iwasaki H."/>
        </authorList>
    </citation>
    <scope>NUCLEOTIDE SEQUENCE</scope>
    <source>
        <strain evidence="5">N6</strain>
    </source>
</reference>
<keyword evidence="3" id="KW-0687">Ribonucleoprotein</keyword>
<dbReference type="GO" id="GO:0005840">
    <property type="term" value="C:ribosome"/>
    <property type="evidence" value="ECO:0007669"/>
    <property type="project" value="UniProtKB-KW"/>
</dbReference>
<dbReference type="Pfam" id="PF00312">
    <property type="entry name" value="Ribosomal_S15"/>
    <property type="match status" value="1"/>
</dbReference>
<organism evidence="5 6">
    <name type="scientific">Naganishia liquefaciens</name>
    <dbReference type="NCBI Taxonomy" id="104408"/>
    <lineage>
        <taxon>Eukaryota</taxon>
        <taxon>Fungi</taxon>
        <taxon>Dikarya</taxon>
        <taxon>Basidiomycota</taxon>
        <taxon>Agaricomycotina</taxon>
        <taxon>Tremellomycetes</taxon>
        <taxon>Filobasidiales</taxon>
        <taxon>Filobasidiaceae</taxon>
        <taxon>Naganishia</taxon>
    </lineage>
</organism>
<keyword evidence="6" id="KW-1185">Reference proteome</keyword>
<comment type="caution">
    <text evidence="5">The sequence shown here is derived from an EMBL/GenBank/DDBJ whole genome shotgun (WGS) entry which is preliminary data.</text>
</comment>
<evidence type="ECO:0000256" key="1">
    <source>
        <dbReference type="ARBA" id="ARBA00008434"/>
    </source>
</evidence>
<feature type="compositionally biased region" description="Polar residues" evidence="4">
    <location>
        <begin position="143"/>
        <end position="158"/>
    </location>
</feature>
<protein>
    <recommendedName>
        <fullName evidence="7">30S ribosomal protein S15</fullName>
    </recommendedName>
</protein>
<evidence type="ECO:0000256" key="4">
    <source>
        <dbReference type="SAM" id="MobiDB-lite"/>
    </source>
</evidence>
<gene>
    <name evidence="5" type="ORF">NliqN6_5207</name>
</gene>
<dbReference type="SMART" id="SM01387">
    <property type="entry name" value="Ribosomal_S15"/>
    <property type="match status" value="1"/>
</dbReference>
<dbReference type="InterPro" id="IPR005290">
    <property type="entry name" value="Ribosomal_uS15_bac-type"/>
</dbReference>
<dbReference type="HAMAP" id="MF_01343_B">
    <property type="entry name" value="Ribosomal_uS15_B"/>
    <property type="match status" value="1"/>
</dbReference>
<sequence length="348" mass="37880">MSNCVCGLLRGLRISHAGPSTSRIAPLAASAGFHTTAPVASSSRKKVTARRKKQKVLALRGLRAREDVREQMDPVLGDFKAEVVSAAVAAETRAARGAGGGSSNAADRALLVNAQEGSKWDRSLLRKVVLDREAVWYSPPPQYDQNATGDDSTTTTFPLPNRPERFAQGLTSETDLALVFKHLPEAGLARATYLEGSNSTTAQDLARRAAEETPAQAQSSEQLMRVLDLRNADSRGIRTMNVRRIVEVFGGPVEGAAEGERLDTGSSAVQAAILTHRIRLLAEHIAQNPRDVHNRKNLRELVHRRVKVLRYMKKQVSRKGGEGEGVYEALLDKIGVDRRAVEGEVVVR</sequence>
<dbReference type="OrthoDB" id="441444at2759"/>
<accession>A0A8H3TX28</accession>
<proteinExistence type="inferred from homology"/>
<dbReference type="Gene3D" id="1.10.287.10">
    <property type="entry name" value="S15/NS1, RNA-binding"/>
    <property type="match status" value="1"/>
</dbReference>
<dbReference type="CDD" id="cd00677">
    <property type="entry name" value="S15_NS1_EPRS_RNA-bind"/>
    <property type="match status" value="1"/>
</dbReference>